<evidence type="ECO:0000313" key="2">
    <source>
        <dbReference type="EMBL" id="RPE64478.1"/>
    </source>
</evidence>
<dbReference type="Proteomes" id="UP000272193">
    <property type="component" value="Unassembled WGS sequence"/>
</dbReference>
<dbReference type="RefSeq" id="WP_124223863.1">
    <property type="nucleotide sequence ID" value="NZ_RKQL01000006.1"/>
</dbReference>
<dbReference type="Pfam" id="PF03009">
    <property type="entry name" value="GDPD"/>
    <property type="match status" value="1"/>
</dbReference>
<gene>
    <name evidence="2" type="ORF">EDC62_2297</name>
</gene>
<dbReference type="GO" id="GO:0006629">
    <property type="term" value="P:lipid metabolic process"/>
    <property type="evidence" value="ECO:0007669"/>
    <property type="project" value="InterPro"/>
</dbReference>
<feature type="domain" description="GP-PDE" evidence="1">
    <location>
        <begin position="12"/>
        <end position="259"/>
    </location>
</feature>
<organism evidence="2 3">
    <name type="scientific">Tibeticola sediminis</name>
    <dbReference type="NCBI Taxonomy" id="1917811"/>
    <lineage>
        <taxon>Bacteria</taxon>
        <taxon>Pseudomonadati</taxon>
        <taxon>Pseudomonadota</taxon>
        <taxon>Betaproteobacteria</taxon>
        <taxon>Burkholderiales</taxon>
        <taxon>Comamonadaceae</taxon>
        <taxon>Tibeticola</taxon>
    </lineage>
</organism>
<keyword evidence="3" id="KW-1185">Reference proteome</keyword>
<dbReference type="PANTHER" id="PTHR46211">
    <property type="entry name" value="GLYCEROPHOSPHORYL DIESTER PHOSPHODIESTERASE"/>
    <property type="match status" value="1"/>
</dbReference>
<sequence>MSPPDLPRWPYPRWIAHRGAGRLAPENTLAAFRYGAALGYRMAECDVKLSADGVPFLLHDATLTRTTRGLSDLAGPAASPVAGDHGWATLAQLDAGSWHSRAYAGEPLPTLANLARYLQANGLLLNIEIKPTPGTEARTGAVVAETAARLWAQAQTPPLLSSFQVEALAAAAAAAPALPRALLLDTLWDGCLERAAALGCVALVCNHALWDAALVARARSLGLRALSYTVNDAWAAQRLLALGTDGIITDRVDLFVPEG</sequence>
<dbReference type="SUPFAM" id="SSF51695">
    <property type="entry name" value="PLC-like phosphodiesterases"/>
    <property type="match status" value="1"/>
</dbReference>
<evidence type="ECO:0000313" key="3">
    <source>
        <dbReference type="Proteomes" id="UP000272193"/>
    </source>
</evidence>
<comment type="caution">
    <text evidence="2">The sequence shown here is derived from an EMBL/GenBank/DDBJ whole genome shotgun (WGS) entry which is preliminary data.</text>
</comment>
<proteinExistence type="predicted"/>
<accession>A0A3N4U3R2</accession>
<dbReference type="OrthoDB" id="9795622at2"/>
<dbReference type="Gene3D" id="3.20.20.190">
    <property type="entry name" value="Phosphatidylinositol (PI) phosphodiesterase"/>
    <property type="match status" value="1"/>
</dbReference>
<dbReference type="AlphaFoldDB" id="A0A3N4U3R2"/>
<protein>
    <submittedName>
        <fullName evidence="2">Glycerophosphoryl diester phosphodiesterase</fullName>
    </submittedName>
</protein>
<dbReference type="NCBIfam" id="NF006989">
    <property type="entry name" value="PRK09454.1"/>
    <property type="match status" value="1"/>
</dbReference>
<dbReference type="PROSITE" id="PS51704">
    <property type="entry name" value="GP_PDE"/>
    <property type="match status" value="1"/>
</dbReference>
<reference evidence="2 3" key="1">
    <citation type="submission" date="2018-11" db="EMBL/GenBank/DDBJ databases">
        <title>Genomic Encyclopedia of Type Strains, Phase IV (KMG-IV): sequencing the most valuable type-strain genomes for metagenomic binning, comparative biology and taxonomic classification.</title>
        <authorList>
            <person name="Goeker M."/>
        </authorList>
    </citation>
    <scope>NUCLEOTIDE SEQUENCE [LARGE SCALE GENOMIC DNA]</scope>
    <source>
        <strain evidence="2 3">DSM 101684</strain>
    </source>
</reference>
<name>A0A3N4U3R2_9BURK</name>
<dbReference type="InterPro" id="IPR030395">
    <property type="entry name" value="GP_PDE_dom"/>
</dbReference>
<dbReference type="PANTHER" id="PTHR46211:SF1">
    <property type="entry name" value="GLYCEROPHOSPHODIESTER PHOSPHODIESTERASE, CYTOPLASMIC"/>
    <property type="match status" value="1"/>
</dbReference>
<evidence type="ECO:0000259" key="1">
    <source>
        <dbReference type="PROSITE" id="PS51704"/>
    </source>
</evidence>
<dbReference type="EMBL" id="RKQL01000006">
    <property type="protein sequence ID" value="RPE64478.1"/>
    <property type="molecule type" value="Genomic_DNA"/>
</dbReference>
<dbReference type="GO" id="GO:0008081">
    <property type="term" value="F:phosphoric diester hydrolase activity"/>
    <property type="evidence" value="ECO:0007669"/>
    <property type="project" value="InterPro"/>
</dbReference>
<dbReference type="InterPro" id="IPR017946">
    <property type="entry name" value="PLC-like_Pdiesterase_TIM-brl"/>
</dbReference>